<feature type="domain" description="PiggyBac transposable element-derived protein" evidence="1">
    <location>
        <begin position="2"/>
        <end position="149"/>
    </location>
</feature>
<dbReference type="OrthoDB" id="10057240at2759"/>
<gene>
    <name evidence="2" type="ORF">LSAA_5092</name>
</gene>
<sequence>MRNSIVTDIFTKNRLNDILKFLHFADNDELDPHDKFGSVNPLLKMVNENYANNIILEWNVSIDESMIPYYGRHGCKQYIQNKSVKFGYKLWVTVTPLGYAIQFYQYAGRYRYYNKDIGLEGFVVIKLMTQFPKTSHSNYHVKMDNFFTTSPTL</sequence>
<evidence type="ECO:0000259" key="1">
    <source>
        <dbReference type="Pfam" id="PF13843"/>
    </source>
</evidence>
<evidence type="ECO:0000313" key="3">
    <source>
        <dbReference type="Proteomes" id="UP000675881"/>
    </source>
</evidence>
<dbReference type="InterPro" id="IPR029526">
    <property type="entry name" value="PGBD"/>
</dbReference>
<dbReference type="GO" id="GO:0043565">
    <property type="term" value="F:sequence-specific DNA binding"/>
    <property type="evidence" value="ECO:0007669"/>
    <property type="project" value="TreeGrafter"/>
</dbReference>
<evidence type="ECO:0000313" key="2">
    <source>
        <dbReference type="EMBL" id="CAF2845393.1"/>
    </source>
</evidence>
<dbReference type="Proteomes" id="UP000675881">
    <property type="component" value="Chromosome 14"/>
</dbReference>
<reference evidence="2" key="1">
    <citation type="submission" date="2021-02" db="EMBL/GenBank/DDBJ databases">
        <authorList>
            <person name="Bekaert M."/>
        </authorList>
    </citation>
    <scope>NUCLEOTIDE SEQUENCE</scope>
    <source>
        <strain evidence="2">IoA-00</strain>
    </source>
</reference>
<organism evidence="2 3">
    <name type="scientific">Lepeophtheirus salmonis</name>
    <name type="common">Salmon louse</name>
    <name type="synonym">Caligus salmonis</name>
    <dbReference type="NCBI Taxonomy" id="72036"/>
    <lineage>
        <taxon>Eukaryota</taxon>
        <taxon>Metazoa</taxon>
        <taxon>Ecdysozoa</taxon>
        <taxon>Arthropoda</taxon>
        <taxon>Crustacea</taxon>
        <taxon>Multicrustacea</taxon>
        <taxon>Hexanauplia</taxon>
        <taxon>Copepoda</taxon>
        <taxon>Siphonostomatoida</taxon>
        <taxon>Caligidae</taxon>
        <taxon>Lepeophtheirus</taxon>
    </lineage>
</organism>
<dbReference type="PANTHER" id="PTHR47055:SF3">
    <property type="entry name" value="PHORBOL-ESTER_DAG-TYPE DOMAIN-CONTAINING PROTEIN"/>
    <property type="match status" value="1"/>
</dbReference>
<dbReference type="PANTHER" id="PTHR47055">
    <property type="entry name" value="DDE_TNP_1_7 DOMAIN-CONTAINING PROTEIN"/>
    <property type="match status" value="1"/>
</dbReference>
<dbReference type="AlphaFoldDB" id="A0A7R8H3K2"/>
<proteinExistence type="predicted"/>
<dbReference type="InterPro" id="IPR052638">
    <property type="entry name" value="PiggyBac_TE-derived"/>
</dbReference>
<protein>
    <submittedName>
        <fullName evidence="2">(salmon louse) hypothetical protein</fullName>
    </submittedName>
</protein>
<name>A0A7R8H3K2_LEPSM</name>
<dbReference type="Pfam" id="PF13843">
    <property type="entry name" value="DDE_Tnp_1_7"/>
    <property type="match status" value="1"/>
</dbReference>
<accession>A0A7R8H3K2</accession>
<dbReference type="EMBL" id="HG994593">
    <property type="protein sequence ID" value="CAF2845393.1"/>
    <property type="molecule type" value="Genomic_DNA"/>
</dbReference>
<keyword evidence="3" id="KW-1185">Reference proteome</keyword>